<organism evidence="3 4">
    <name type="scientific">Basidiobolus ranarum</name>
    <dbReference type="NCBI Taxonomy" id="34480"/>
    <lineage>
        <taxon>Eukaryota</taxon>
        <taxon>Fungi</taxon>
        <taxon>Fungi incertae sedis</taxon>
        <taxon>Zoopagomycota</taxon>
        <taxon>Entomophthoromycotina</taxon>
        <taxon>Basidiobolomycetes</taxon>
        <taxon>Basidiobolales</taxon>
        <taxon>Basidiobolaceae</taxon>
        <taxon>Basidiobolus</taxon>
    </lineage>
</organism>
<sequence>MSAIESDPDPEHPNVEAILVKHFPLQQPISSEDRKKIHRICKLIATRSASIVGASIAALLLQANNKTVFLEKEEVITIGIDGSVYEFYPYFAQRIRRSMELILGPEKVGRIKLELARDGGCIGSALVAMVAATKQTQ</sequence>
<proteinExistence type="inferred from homology"/>
<dbReference type="SUPFAM" id="SSF53067">
    <property type="entry name" value="Actin-like ATPase domain"/>
    <property type="match status" value="1"/>
</dbReference>
<keyword evidence="1" id="KW-0547">Nucleotide-binding</keyword>
<dbReference type="InterPro" id="IPR001312">
    <property type="entry name" value="Hexokinase"/>
</dbReference>
<accession>A0ABR2WJX3</accession>
<dbReference type="EC" id="2.7.1.-" evidence="1"/>
<name>A0ABR2WJX3_9FUNG</name>
<evidence type="ECO:0000259" key="2">
    <source>
        <dbReference type="Pfam" id="PF03727"/>
    </source>
</evidence>
<dbReference type="InterPro" id="IPR022673">
    <property type="entry name" value="Hexokinase_C"/>
</dbReference>
<dbReference type="Proteomes" id="UP001479436">
    <property type="component" value="Unassembled WGS sequence"/>
</dbReference>
<comment type="caution">
    <text evidence="3">The sequence shown here is derived from an EMBL/GenBank/DDBJ whole genome shotgun (WGS) entry which is preliminary data.</text>
</comment>
<comment type="similarity">
    <text evidence="1">Belongs to the hexokinase family.</text>
</comment>
<dbReference type="Gene3D" id="3.40.367.20">
    <property type="match status" value="1"/>
</dbReference>
<feature type="domain" description="Hexokinase C-terminal" evidence="2">
    <location>
        <begin position="1"/>
        <end position="130"/>
    </location>
</feature>
<keyword evidence="1" id="KW-0808">Transferase</keyword>
<keyword evidence="1" id="KW-0324">Glycolysis</keyword>
<dbReference type="PANTHER" id="PTHR19443">
    <property type="entry name" value="HEXOKINASE"/>
    <property type="match status" value="1"/>
</dbReference>
<dbReference type="PANTHER" id="PTHR19443:SF30">
    <property type="entry name" value="GLUCOKINASE-1-RELATED"/>
    <property type="match status" value="1"/>
</dbReference>
<evidence type="ECO:0000313" key="4">
    <source>
        <dbReference type="Proteomes" id="UP001479436"/>
    </source>
</evidence>
<keyword evidence="4" id="KW-1185">Reference proteome</keyword>
<keyword evidence="1" id="KW-0067">ATP-binding</keyword>
<dbReference type="PRINTS" id="PR00475">
    <property type="entry name" value="HEXOKINASE"/>
</dbReference>
<dbReference type="Pfam" id="PF03727">
    <property type="entry name" value="Hexokinase_2"/>
    <property type="match status" value="1"/>
</dbReference>
<evidence type="ECO:0000313" key="3">
    <source>
        <dbReference type="EMBL" id="KAK9761814.1"/>
    </source>
</evidence>
<keyword evidence="1" id="KW-0418">Kinase</keyword>
<dbReference type="InterPro" id="IPR043129">
    <property type="entry name" value="ATPase_NBD"/>
</dbReference>
<protein>
    <recommendedName>
        <fullName evidence="1">Phosphotransferase</fullName>
        <ecNumber evidence="1">2.7.1.-</ecNumber>
    </recommendedName>
</protein>
<dbReference type="PROSITE" id="PS51748">
    <property type="entry name" value="HEXOKINASE_2"/>
    <property type="match status" value="1"/>
</dbReference>
<evidence type="ECO:0000256" key="1">
    <source>
        <dbReference type="RuleBase" id="RU362007"/>
    </source>
</evidence>
<reference evidence="3 4" key="1">
    <citation type="submission" date="2023-04" db="EMBL/GenBank/DDBJ databases">
        <title>Genome of Basidiobolus ranarum AG-B5.</title>
        <authorList>
            <person name="Stajich J.E."/>
            <person name="Carter-House D."/>
            <person name="Gryganskyi A."/>
        </authorList>
    </citation>
    <scope>NUCLEOTIDE SEQUENCE [LARGE SCALE GENOMIC DNA]</scope>
    <source>
        <strain evidence="3 4">AG-B5</strain>
    </source>
</reference>
<dbReference type="EMBL" id="JASJQH010001210">
    <property type="protein sequence ID" value="KAK9761814.1"/>
    <property type="molecule type" value="Genomic_DNA"/>
</dbReference>
<gene>
    <name evidence="3" type="ORF">K7432_013016</name>
</gene>